<keyword evidence="2" id="KW-1185">Reference proteome</keyword>
<dbReference type="GO" id="GO:0016020">
    <property type="term" value="C:membrane"/>
    <property type="evidence" value="ECO:0007669"/>
    <property type="project" value="InterPro"/>
</dbReference>
<dbReference type="SUPFAM" id="SSF49899">
    <property type="entry name" value="Concanavalin A-like lectins/glucanases"/>
    <property type="match status" value="1"/>
</dbReference>
<dbReference type="Pfam" id="PF00629">
    <property type="entry name" value="MAM"/>
    <property type="match status" value="1"/>
</dbReference>
<protein>
    <submittedName>
        <fullName evidence="3">MAM and LDL-receptor class A domain-containing protein 1-like</fullName>
    </submittedName>
</protein>
<dbReference type="InterPro" id="IPR013320">
    <property type="entry name" value="ConA-like_dom_sf"/>
</dbReference>
<dbReference type="Proteomes" id="UP000694844">
    <property type="component" value="Chromosome 8"/>
</dbReference>
<accession>A0A8B8BBS4</accession>
<dbReference type="PANTHER" id="PTHR23282">
    <property type="entry name" value="APICAL ENDOSOMAL GLYCOPROTEIN PRECURSOR"/>
    <property type="match status" value="1"/>
</dbReference>
<dbReference type="GeneID" id="111109081"/>
<feature type="domain" description="MAM" evidence="1">
    <location>
        <begin position="1"/>
        <end position="105"/>
    </location>
</feature>
<evidence type="ECO:0000313" key="3">
    <source>
        <dbReference type="RefSeq" id="XP_022300877.1"/>
    </source>
</evidence>
<evidence type="ECO:0000313" key="2">
    <source>
        <dbReference type="Proteomes" id="UP000694844"/>
    </source>
</evidence>
<dbReference type="InterPro" id="IPR000998">
    <property type="entry name" value="MAM_dom"/>
</dbReference>
<dbReference type="AlphaFoldDB" id="A0A8B8BBS4"/>
<name>A0A8B8BBS4_CRAVI</name>
<reference evidence="3" key="1">
    <citation type="submission" date="2025-08" db="UniProtKB">
        <authorList>
            <consortium name="RefSeq"/>
        </authorList>
    </citation>
    <scope>IDENTIFICATION</scope>
    <source>
        <tissue evidence="3">Whole sample</tissue>
    </source>
</reference>
<gene>
    <name evidence="3" type="primary">LOC111109081</name>
</gene>
<dbReference type="Gene3D" id="2.60.120.200">
    <property type="match status" value="1"/>
</dbReference>
<dbReference type="OrthoDB" id="6107927at2759"/>
<dbReference type="RefSeq" id="XP_022300877.1">
    <property type="nucleotide sequence ID" value="XM_022445169.1"/>
</dbReference>
<dbReference type="PROSITE" id="PS50060">
    <property type="entry name" value="MAM_2"/>
    <property type="match status" value="1"/>
</dbReference>
<organism evidence="2 3">
    <name type="scientific">Crassostrea virginica</name>
    <name type="common">Eastern oyster</name>
    <dbReference type="NCBI Taxonomy" id="6565"/>
    <lineage>
        <taxon>Eukaryota</taxon>
        <taxon>Metazoa</taxon>
        <taxon>Spiralia</taxon>
        <taxon>Lophotrochozoa</taxon>
        <taxon>Mollusca</taxon>
        <taxon>Bivalvia</taxon>
        <taxon>Autobranchia</taxon>
        <taxon>Pteriomorphia</taxon>
        <taxon>Ostreida</taxon>
        <taxon>Ostreoidea</taxon>
        <taxon>Ostreidae</taxon>
        <taxon>Crassostrea</taxon>
    </lineage>
</organism>
<sequence>MYAYIEASGKQEGDLAYLESTVNIPTGSVCLKFDYHMYGKHVGSLEVVYENVTYFHEAGDKGDQWRTASITLTNTDSTKDQKIRFIASRGNGFKGDIAIDNIEVARDSVMILLRDV</sequence>
<dbReference type="PRINTS" id="PR00020">
    <property type="entry name" value="MAMDOMAIN"/>
</dbReference>
<dbReference type="CDD" id="cd06263">
    <property type="entry name" value="MAM"/>
    <property type="match status" value="1"/>
</dbReference>
<dbReference type="PANTHER" id="PTHR23282:SF142">
    <property type="entry name" value="MAM DOMAIN-CONTAINING PROTEIN"/>
    <property type="match status" value="1"/>
</dbReference>
<proteinExistence type="predicted"/>
<dbReference type="KEGG" id="cvn:111109081"/>
<evidence type="ECO:0000259" key="1">
    <source>
        <dbReference type="PROSITE" id="PS50060"/>
    </source>
</evidence>
<dbReference type="InterPro" id="IPR051560">
    <property type="entry name" value="MAM_domain-containing"/>
</dbReference>